<accession>A0A5C6T8T6</accession>
<protein>
    <submittedName>
        <fullName evidence="1">Uncharacterized protein</fullName>
    </submittedName>
</protein>
<proteinExistence type="predicted"/>
<evidence type="ECO:0000313" key="2">
    <source>
        <dbReference type="Proteomes" id="UP000321331"/>
    </source>
</evidence>
<gene>
    <name evidence="1" type="ORF">FocTR4_00002976</name>
</gene>
<dbReference type="Proteomes" id="UP000321331">
    <property type="component" value="Unassembled WGS sequence"/>
</dbReference>
<sequence>MWSLLENVSEKRVGVENFNSDARDVLQARVTGGFVNDRANVSRAKSQEPHAVLAQPLALDGKDQVSCQALVESKGFAVLFPSDNGSGD</sequence>
<reference evidence="1 2" key="1">
    <citation type="submission" date="2019-07" db="EMBL/GenBank/DDBJ databases">
        <title>The First High-Quality Draft Genome Sequence of the Causal Agent of the Current Panama Disease Epidemic.</title>
        <authorList>
            <person name="Warmington R.J."/>
            <person name="Kay W."/>
            <person name="Jeffries A."/>
            <person name="Bebber D."/>
            <person name="Moore K."/>
            <person name="Studholme D.J."/>
        </authorList>
    </citation>
    <scope>NUCLEOTIDE SEQUENCE [LARGE SCALE GENOMIC DNA]</scope>
    <source>
        <strain evidence="1 2">TR4</strain>
    </source>
</reference>
<dbReference type="AlphaFoldDB" id="A0A5C6T8T6"/>
<dbReference type="EMBL" id="VMNF01000005">
    <property type="protein sequence ID" value="TXC07032.1"/>
    <property type="molecule type" value="Genomic_DNA"/>
</dbReference>
<evidence type="ECO:0000313" key="1">
    <source>
        <dbReference type="EMBL" id="TXC07032.1"/>
    </source>
</evidence>
<organism evidence="1 2">
    <name type="scientific">Fusarium oxysporum f. sp. cubense</name>
    <dbReference type="NCBI Taxonomy" id="61366"/>
    <lineage>
        <taxon>Eukaryota</taxon>
        <taxon>Fungi</taxon>
        <taxon>Dikarya</taxon>
        <taxon>Ascomycota</taxon>
        <taxon>Pezizomycotina</taxon>
        <taxon>Sordariomycetes</taxon>
        <taxon>Hypocreomycetidae</taxon>
        <taxon>Hypocreales</taxon>
        <taxon>Nectriaceae</taxon>
        <taxon>Fusarium</taxon>
        <taxon>Fusarium oxysporum species complex</taxon>
    </lineage>
</organism>
<name>A0A5C6T8T6_FUSOC</name>
<comment type="caution">
    <text evidence="1">The sequence shown here is derived from an EMBL/GenBank/DDBJ whole genome shotgun (WGS) entry which is preliminary data.</text>
</comment>